<dbReference type="Proteomes" id="UP001066276">
    <property type="component" value="Chromosome 5"/>
</dbReference>
<dbReference type="InterPro" id="IPR028002">
    <property type="entry name" value="Myb_DNA-bind_5"/>
</dbReference>
<accession>A0AAV7RJ38</accession>
<comment type="caution">
    <text evidence="3">The sequence shown here is derived from an EMBL/GenBank/DDBJ whole genome shotgun (WGS) entry which is preliminary data.</text>
</comment>
<dbReference type="Pfam" id="PF13873">
    <property type="entry name" value="Myb_DNA-bind_5"/>
    <property type="match status" value="1"/>
</dbReference>
<dbReference type="PANTHER" id="PTHR23098:SF16">
    <property type="entry name" value="REGULATORY PROTEIN ZESTE"/>
    <property type="match status" value="1"/>
</dbReference>
<sequence length="305" mass="34240">MDPRSQERPQGDPNRPGTSQEDPGKNQEREKKKRKCCFSAEEQEILVKEVTEHQHQVFVTLKLPVGRREVIWQKKIDTINSVAEVQRTVTECKKCWHDCKPRTEETISRNRKAVLQAGGGSPALQKDLDQMEEMVAAVIPEEIITGIQRQTAQTTRKQHKCRDDGSPVDMPVLDFPDDMGDELTTISQQTLQDVLRTLQIPPSVTRRGTDAAAIIEESPTTPIVRPASSNPAEDTHYTGTTIERTVVGVQRELAKEVHVGIQNMAASLEGMCMMTSAEQSAAMQALHKSEDEDVEQITYTRRTTR</sequence>
<feature type="compositionally biased region" description="Basic and acidic residues" evidence="1">
    <location>
        <begin position="1"/>
        <end position="10"/>
    </location>
</feature>
<organism evidence="3 4">
    <name type="scientific">Pleurodeles waltl</name>
    <name type="common">Iberian ribbed newt</name>
    <dbReference type="NCBI Taxonomy" id="8319"/>
    <lineage>
        <taxon>Eukaryota</taxon>
        <taxon>Metazoa</taxon>
        <taxon>Chordata</taxon>
        <taxon>Craniata</taxon>
        <taxon>Vertebrata</taxon>
        <taxon>Euteleostomi</taxon>
        <taxon>Amphibia</taxon>
        <taxon>Batrachia</taxon>
        <taxon>Caudata</taxon>
        <taxon>Salamandroidea</taxon>
        <taxon>Salamandridae</taxon>
        <taxon>Pleurodelinae</taxon>
        <taxon>Pleurodeles</taxon>
    </lineage>
</organism>
<evidence type="ECO:0000313" key="3">
    <source>
        <dbReference type="EMBL" id="KAJ1151586.1"/>
    </source>
</evidence>
<evidence type="ECO:0000256" key="1">
    <source>
        <dbReference type="SAM" id="MobiDB-lite"/>
    </source>
</evidence>
<keyword evidence="4" id="KW-1185">Reference proteome</keyword>
<gene>
    <name evidence="3" type="ORF">NDU88_004366</name>
</gene>
<reference evidence="3" key="1">
    <citation type="journal article" date="2022" name="bioRxiv">
        <title>Sequencing and chromosome-scale assembly of the giantPleurodeles waltlgenome.</title>
        <authorList>
            <person name="Brown T."/>
            <person name="Elewa A."/>
            <person name="Iarovenko S."/>
            <person name="Subramanian E."/>
            <person name="Araus A.J."/>
            <person name="Petzold A."/>
            <person name="Susuki M."/>
            <person name="Suzuki K.-i.T."/>
            <person name="Hayashi T."/>
            <person name="Toyoda A."/>
            <person name="Oliveira C."/>
            <person name="Osipova E."/>
            <person name="Leigh N.D."/>
            <person name="Simon A."/>
            <person name="Yun M.H."/>
        </authorList>
    </citation>
    <scope>NUCLEOTIDE SEQUENCE</scope>
    <source>
        <strain evidence="3">20211129_DDA</strain>
        <tissue evidence="3">Liver</tissue>
    </source>
</reference>
<evidence type="ECO:0000259" key="2">
    <source>
        <dbReference type="Pfam" id="PF13873"/>
    </source>
</evidence>
<feature type="region of interest" description="Disordered" evidence="1">
    <location>
        <begin position="1"/>
        <end position="35"/>
    </location>
</feature>
<feature type="domain" description="Myb/SANT-like DNA-binding" evidence="2">
    <location>
        <begin position="34"/>
        <end position="104"/>
    </location>
</feature>
<dbReference type="GO" id="GO:0005634">
    <property type="term" value="C:nucleus"/>
    <property type="evidence" value="ECO:0007669"/>
    <property type="project" value="TreeGrafter"/>
</dbReference>
<name>A0AAV7RJ38_PLEWA</name>
<proteinExistence type="predicted"/>
<dbReference type="EMBL" id="JANPWB010000009">
    <property type="protein sequence ID" value="KAJ1151586.1"/>
    <property type="molecule type" value="Genomic_DNA"/>
</dbReference>
<evidence type="ECO:0000313" key="4">
    <source>
        <dbReference type="Proteomes" id="UP001066276"/>
    </source>
</evidence>
<protein>
    <recommendedName>
        <fullName evidence="2">Myb/SANT-like DNA-binding domain-containing protein</fullName>
    </recommendedName>
</protein>
<dbReference type="AlphaFoldDB" id="A0AAV7RJ38"/>
<dbReference type="PANTHER" id="PTHR23098">
    <property type="entry name" value="AGAP001331-PA-RELATED"/>
    <property type="match status" value="1"/>
</dbReference>